<gene>
    <name evidence="4" type="ORF">SAMN05192543_106399</name>
</gene>
<dbReference type="Proteomes" id="UP000199548">
    <property type="component" value="Unassembled WGS sequence"/>
</dbReference>
<dbReference type="Gene3D" id="3.40.630.30">
    <property type="match status" value="1"/>
</dbReference>
<keyword evidence="2" id="KW-0012">Acyltransferase</keyword>
<keyword evidence="1 4" id="KW-0808">Transferase</keyword>
<sequence length="154" mass="17962">MQPTHIIRKSHPTDLPFIYSGELDYIRNIEPEQEAGWKNAIPSHLRQWTSNLDRMFVVEHEGKVVGYCFWQTDDQKAVLASIYVATEQRRHGLGRRLFDKFVEDASAHGHTHLIVNVHINNPARALYEAAGFQRVRERADYLDYEYIRAQDQAV</sequence>
<organism evidence="4 5">
    <name type="scientific">Paraburkholderia megapolitana</name>
    <dbReference type="NCBI Taxonomy" id="420953"/>
    <lineage>
        <taxon>Bacteria</taxon>
        <taxon>Pseudomonadati</taxon>
        <taxon>Pseudomonadota</taxon>
        <taxon>Betaproteobacteria</taxon>
        <taxon>Burkholderiales</taxon>
        <taxon>Burkholderiaceae</taxon>
        <taxon>Paraburkholderia</taxon>
    </lineage>
</organism>
<dbReference type="RefSeq" id="WP_170275700.1">
    <property type="nucleotide sequence ID" value="NZ_CP041743.1"/>
</dbReference>
<dbReference type="InterPro" id="IPR016181">
    <property type="entry name" value="Acyl_CoA_acyltransferase"/>
</dbReference>
<dbReference type="EMBL" id="FOQU01000006">
    <property type="protein sequence ID" value="SFJ33856.1"/>
    <property type="molecule type" value="Genomic_DNA"/>
</dbReference>
<accession>A0A1I3QL08</accession>
<dbReference type="GO" id="GO:0016747">
    <property type="term" value="F:acyltransferase activity, transferring groups other than amino-acyl groups"/>
    <property type="evidence" value="ECO:0007669"/>
    <property type="project" value="InterPro"/>
</dbReference>
<keyword evidence="5" id="KW-1185">Reference proteome</keyword>
<dbReference type="InterPro" id="IPR050832">
    <property type="entry name" value="Bact_Acetyltransf"/>
</dbReference>
<dbReference type="Pfam" id="PF00583">
    <property type="entry name" value="Acetyltransf_1"/>
    <property type="match status" value="1"/>
</dbReference>
<feature type="domain" description="N-acetyltransferase" evidence="3">
    <location>
        <begin position="5"/>
        <end position="151"/>
    </location>
</feature>
<name>A0A1I3QL08_9BURK</name>
<evidence type="ECO:0000313" key="5">
    <source>
        <dbReference type="Proteomes" id="UP000199548"/>
    </source>
</evidence>
<dbReference type="SUPFAM" id="SSF55729">
    <property type="entry name" value="Acyl-CoA N-acyltransferases (Nat)"/>
    <property type="match status" value="1"/>
</dbReference>
<dbReference type="PANTHER" id="PTHR43877">
    <property type="entry name" value="AMINOALKYLPHOSPHONATE N-ACETYLTRANSFERASE-RELATED-RELATED"/>
    <property type="match status" value="1"/>
</dbReference>
<reference evidence="4 5" key="1">
    <citation type="submission" date="2016-10" db="EMBL/GenBank/DDBJ databases">
        <authorList>
            <person name="de Groot N.N."/>
        </authorList>
    </citation>
    <scope>NUCLEOTIDE SEQUENCE [LARGE SCALE GENOMIC DNA]</scope>
    <source>
        <strain evidence="4 5">LMG 23650</strain>
    </source>
</reference>
<dbReference type="AlphaFoldDB" id="A0A1I3QL08"/>
<dbReference type="InterPro" id="IPR000182">
    <property type="entry name" value="GNAT_dom"/>
</dbReference>
<dbReference type="CDD" id="cd04301">
    <property type="entry name" value="NAT_SF"/>
    <property type="match status" value="1"/>
</dbReference>
<proteinExistence type="predicted"/>
<evidence type="ECO:0000313" key="4">
    <source>
        <dbReference type="EMBL" id="SFJ33856.1"/>
    </source>
</evidence>
<protein>
    <submittedName>
        <fullName evidence="4">Acetyltransferase (GNAT) domain-containing protein</fullName>
    </submittedName>
</protein>
<evidence type="ECO:0000259" key="3">
    <source>
        <dbReference type="PROSITE" id="PS51186"/>
    </source>
</evidence>
<evidence type="ECO:0000256" key="1">
    <source>
        <dbReference type="ARBA" id="ARBA00022679"/>
    </source>
</evidence>
<dbReference type="PROSITE" id="PS51186">
    <property type="entry name" value="GNAT"/>
    <property type="match status" value="1"/>
</dbReference>
<evidence type="ECO:0000256" key="2">
    <source>
        <dbReference type="ARBA" id="ARBA00023315"/>
    </source>
</evidence>